<evidence type="ECO:0000256" key="1">
    <source>
        <dbReference type="SAM" id="MobiDB-lite"/>
    </source>
</evidence>
<dbReference type="Proteomes" id="UP000487350">
    <property type="component" value="Unassembled WGS sequence"/>
</dbReference>
<evidence type="ECO:0000313" key="4">
    <source>
        <dbReference type="Proteomes" id="UP000487350"/>
    </source>
</evidence>
<feature type="compositionally biased region" description="Basic and acidic residues" evidence="1">
    <location>
        <begin position="290"/>
        <end position="322"/>
    </location>
</feature>
<dbReference type="EMBL" id="WJBU01000004">
    <property type="protein sequence ID" value="MRD46596.1"/>
    <property type="molecule type" value="Genomic_DNA"/>
</dbReference>
<dbReference type="RefSeq" id="WP_153583941.1">
    <property type="nucleotide sequence ID" value="NZ_WJBU01000004.1"/>
</dbReference>
<name>A0A844B5K1_9BURK</name>
<feature type="region of interest" description="Disordered" evidence="1">
    <location>
        <begin position="283"/>
        <end position="340"/>
    </location>
</feature>
<reference evidence="3 4" key="1">
    <citation type="submission" date="2019-11" db="EMBL/GenBank/DDBJ databases">
        <title>Caenimonas koreensis gen. nov., sp. nov., isolated from activated sludge.</title>
        <authorList>
            <person name="Seung H.R."/>
        </authorList>
    </citation>
    <scope>NUCLEOTIDE SEQUENCE [LARGE SCALE GENOMIC DNA]</scope>
    <source>
        <strain evidence="3 4">EMB320</strain>
    </source>
</reference>
<organism evidence="3 4">
    <name type="scientific">Caenimonas koreensis DSM 17982</name>
    <dbReference type="NCBI Taxonomy" id="1121255"/>
    <lineage>
        <taxon>Bacteria</taxon>
        <taxon>Pseudomonadati</taxon>
        <taxon>Pseudomonadota</taxon>
        <taxon>Betaproteobacteria</taxon>
        <taxon>Burkholderiales</taxon>
        <taxon>Comamonadaceae</taxon>
        <taxon>Caenimonas</taxon>
    </lineage>
</organism>
<comment type="caution">
    <text evidence="3">The sequence shown here is derived from an EMBL/GenBank/DDBJ whole genome shotgun (WGS) entry which is preliminary data.</text>
</comment>
<evidence type="ECO:0000256" key="2">
    <source>
        <dbReference type="SAM" id="Phobius"/>
    </source>
</evidence>
<feature type="transmembrane region" description="Helical" evidence="2">
    <location>
        <begin position="175"/>
        <end position="194"/>
    </location>
</feature>
<gene>
    <name evidence="3" type="ORF">GHT07_04865</name>
</gene>
<evidence type="ECO:0000313" key="3">
    <source>
        <dbReference type="EMBL" id="MRD46596.1"/>
    </source>
</evidence>
<dbReference type="AlphaFoldDB" id="A0A844B5K1"/>
<keyword evidence="2" id="KW-0472">Membrane</keyword>
<evidence type="ECO:0008006" key="5">
    <source>
        <dbReference type="Google" id="ProtNLM"/>
    </source>
</evidence>
<keyword evidence="2" id="KW-1133">Transmembrane helix</keyword>
<proteinExistence type="predicted"/>
<feature type="compositionally biased region" description="Basic and acidic residues" evidence="1">
    <location>
        <begin position="330"/>
        <end position="340"/>
    </location>
</feature>
<keyword evidence="2" id="KW-0812">Transmembrane</keyword>
<accession>A0A844B5K1</accession>
<dbReference type="OrthoDB" id="9180316at2"/>
<sequence>MQEIDVAAELGNAVNQKQGTVMKCPNCGGNLKAFASSCELCGHELAGVSANRTIAEIVARFEAIESELDRAGVSGASRERELVTRRARIIRDFPIPNSRGDLQSLIYFIHPKLQSNLKPDANAEDWRVKFNEVMTLAKNAYKGDAKTRGEFEEIEKSLRTSIAGELKTKARRSPVLALAVGLIVLGVVVGLGMTQYDRWKGEQCDARYASGAQAERLRLDGILDSANVKVREKKYDDARAILAGLRWQFKEPCKVQETTAEQSVWDGKRQAALADIDKTREQDAAAVRDAAGRDQAERQAALDREQAIKREEAERIRTRQLTEKVNATAAERKATTNKEW</sequence>
<protein>
    <recommendedName>
        <fullName evidence="5">Zinc-ribbon domain-containing protein</fullName>
    </recommendedName>
</protein>
<keyword evidence="4" id="KW-1185">Reference proteome</keyword>